<organism evidence="9 10">
    <name type="scientific">Sulfurovum riftiae</name>
    <dbReference type="NCBI Taxonomy" id="1630136"/>
    <lineage>
        <taxon>Bacteria</taxon>
        <taxon>Pseudomonadati</taxon>
        <taxon>Campylobacterota</taxon>
        <taxon>Epsilonproteobacteria</taxon>
        <taxon>Campylobacterales</taxon>
        <taxon>Sulfurovaceae</taxon>
        <taxon>Sulfurovum</taxon>
    </lineage>
</organism>
<dbReference type="InterPro" id="IPR002328">
    <property type="entry name" value="ADH_Zn_CS"/>
</dbReference>
<dbReference type="Pfam" id="PF00107">
    <property type="entry name" value="ADH_zinc_N"/>
    <property type="match status" value="1"/>
</dbReference>
<dbReference type="PROSITE" id="PS00059">
    <property type="entry name" value="ADH_ZINC"/>
    <property type="match status" value="1"/>
</dbReference>
<evidence type="ECO:0000313" key="10">
    <source>
        <dbReference type="Proteomes" id="UP000075359"/>
    </source>
</evidence>
<dbReference type="Gene3D" id="3.90.180.10">
    <property type="entry name" value="Medium-chain alcohol dehydrogenases, catalytic domain"/>
    <property type="match status" value="1"/>
</dbReference>
<sequence length="336" mass="35456">MKAYRIFNWGQGGKLVNDVAVPEPGAGQVRLKVAANGICQSDLHLMKEWKASPSHLKIELPMTIGHEPAGVVDKLGPGVEGIEIGTPMIVTIAGCGHCYYCAIGRNQYCLHKGKQVGMGLDGGNAEYMVAPADALVGAGEMDLAKAAPLSDAGLSSYHAIKRVEHLLVPGSRVAVIGIGGLGHMALQILKATTSAHIIAYARSQHSLDFALELGADEARSSTDAASFEPMSVDVVLDFVGSAVTIAQAAGMIKPLGHIVVVGRGSGTFDFKHNAMPYGTTISTTFGGSKFELMELIELAQKDVVKAHITKFSLDEVDEAYRLLEEGKIQGRGVIIP</sequence>
<keyword evidence="5 7" id="KW-0862">Zinc</keyword>
<comment type="similarity">
    <text evidence="2 7">Belongs to the zinc-containing alcohol dehydrogenase family.</text>
</comment>
<dbReference type="SUPFAM" id="SSF51735">
    <property type="entry name" value="NAD(P)-binding Rossmann-fold domains"/>
    <property type="match status" value="1"/>
</dbReference>
<dbReference type="InterPro" id="IPR013149">
    <property type="entry name" value="ADH-like_C"/>
</dbReference>
<dbReference type="GO" id="GO:0004022">
    <property type="term" value="F:alcohol dehydrogenase (NAD+) activity"/>
    <property type="evidence" value="ECO:0007669"/>
    <property type="project" value="UniProtKB-EC"/>
</dbReference>
<dbReference type="PANTHER" id="PTHR42940:SF8">
    <property type="entry name" value="VACUOLAR PROTEIN SORTING-ASSOCIATED PROTEIN 11"/>
    <property type="match status" value="1"/>
</dbReference>
<reference evidence="9 10" key="1">
    <citation type="submission" date="2015-11" db="EMBL/GenBank/DDBJ databases">
        <title>Draft genome of Sulfurovum riftiae 1812E, a member of the Epsilonproteobacteria isolated from the tube of the deep-sea hydrothermal vent tubewom Riftia pachyptila.</title>
        <authorList>
            <person name="Vetriani C."/>
            <person name="Giovannelli D."/>
        </authorList>
    </citation>
    <scope>NUCLEOTIDE SEQUENCE [LARGE SCALE GENOMIC DNA]</scope>
    <source>
        <strain evidence="9 10">1812E</strain>
    </source>
</reference>
<evidence type="ECO:0000259" key="8">
    <source>
        <dbReference type="SMART" id="SM00829"/>
    </source>
</evidence>
<name>A0A151CJR8_9BACT</name>
<gene>
    <name evidence="9" type="ORF">AS592_11490</name>
</gene>
<dbReference type="InterPro" id="IPR036291">
    <property type="entry name" value="NAD(P)-bd_dom_sf"/>
</dbReference>
<keyword evidence="10" id="KW-1185">Reference proteome</keyword>
<evidence type="ECO:0000256" key="4">
    <source>
        <dbReference type="ARBA" id="ARBA00022723"/>
    </source>
</evidence>
<protein>
    <recommendedName>
        <fullName evidence="3">alcohol dehydrogenase</fullName>
        <ecNumber evidence="3">1.1.1.1</ecNumber>
    </recommendedName>
</protein>
<dbReference type="STRING" id="1630136.AS592_11490"/>
<dbReference type="SMART" id="SM00829">
    <property type="entry name" value="PKS_ER"/>
    <property type="match status" value="1"/>
</dbReference>
<dbReference type="EMBL" id="LNKT01000001">
    <property type="protein sequence ID" value="KYJ87780.1"/>
    <property type="molecule type" value="Genomic_DNA"/>
</dbReference>
<evidence type="ECO:0000313" key="9">
    <source>
        <dbReference type="EMBL" id="KYJ87780.1"/>
    </source>
</evidence>
<feature type="domain" description="Enoyl reductase (ER)" evidence="8">
    <location>
        <begin position="14"/>
        <end position="334"/>
    </location>
</feature>
<dbReference type="InterPro" id="IPR011032">
    <property type="entry name" value="GroES-like_sf"/>
</dbReference>
<dbReference type="InterPro" id="IPR020843">
    <property type="entry name" value="ER"/>
</dbReference>
<dbReference type="Pfam" id="PF08240">
    <property type="entry name" value="ADH_N"/>
    <property type="match status" value="1"/>
</dbReference>
<evidence type="ECO:0000256" key="5">
    <source>
        <dbReference type="ARBA" id="ARBA00022833"/>
    </source>
</evidence>
<dbReference type="GO" id="GO:0008270">
    <property type="term" value="F:zinc ion binding"/>
    <property type="evidence" value="ECO:0007669"/>
    <property type="project" value="InterPro"/>
</dbReference>
<accession>A0A151CJR8</accession>
<dbReference type="PANTHER" id="PTHR42940">
    <property type="entry name" value="ALCOHOL DEHYDROGENASE 1-RELATED"/>
    <property type="match status" value="1"/>
</dbReference>
<comment type="cofactor">
    <cofactor evidence="1 7">
        <name>Zn(2+)</name>
        <dbReference type="ChEBI" id="CHEBI:29105"/>
    </cofactor>
</comment>
<dbReference type="AlphaFoldDB" id="A0A151CJR8"/>
<comment type="caution">
    <text evidence="9">The sequence shown here is derived from an EMBL/GenBank/DDBJ whole genome shotgun (WGS) entry which is preliminary data.</text>
</comment>
<evidence type="ECO:0000256" key="3">
    <source>
        <dbReference type="ARBA" id="ARBA00013190"/>
    </source>
</evidence>
<dbReference type="EC" id="1.1.1.1" evidence="3"/>
<keyword evidence="6" id="KW-0560">Oxidoreductase</keyword>
<dbReference type="Gene3D" id="3.40.50.720">
    <property type="entry name" value="NAD(P)-binding Rossmann-like Domain"/>
    <property type="match status" value="1"/>
</dbReference>
<keyword evidence="4 7" id="KW-0479">Metal-binding</keyword>
<evidence type="ECO:0000256" key="6">
    <source>
        <dbReference type="ARBA" id="ARBA00023002"/>
    </source>
</evidence>
<evidence type="ECO:0000256" key="2">
    <source>
        <dbReference type="ARBA" id="ARBA00008072"/>
    </source>
</evidence>
<evidence type="ECO:0000256" key="1">
    <source>
        <dbReference type="ARBA" id="ARBA00001947"/>
    </source>
</evidence>
<dbReference type="RefSeq" id="WP_067328920.1">
    <property type="nucleotide sequence ID" value="NZ_LNKT01000001.1"/>
</dbReference>
<evidence type="ECO:0000256" key="7">
    <source>
        <dbReference type="RuleBase" id="RU361277"/>
    </source>
</evidence>
<proteinExistence type="inferred from homology"/>
<dbReference type="InterPro" id="IPR013154">
    <property type="entry name" value="ADH-like_N"/>
</dbReference>
<dbReference type="SUPFAM" id="SSF50129">
    <property type="entry name" value="GroES-like"/>
    <property type="match status" value="1"/>
</dbReference>
<dbReference type="Proteomes" id="UP000075359">
    <property type="component" value="Unassembled WGS sequence"/>
</dbReference>